<accession>A0ABS3XV15</accession>
<feature type="chain" id="PRO_5046346508" evidence="1">
    <location>
        <begin position="31"/>
        <end position="244"/>
    </location>
</feature>
<comment type="caution">
    <text evidence="3">The sequence shown here is derived from an EMBL/GenBank/DDBJ whole genome shotgun (WGS) entry which is preliminary data.</text>
</comment>
<dbReference type="EMBL" id="JAFFZM010000007">
    <property type="protein sequence ID" value="MBO8199232.1"/>
    <property type="molecule type" value="Genomic_DNA"/>
</dbReference>
<dbReference type="PROSITE" id="PS51318">
    <property type="entry name" value="TAT"/>
    <property type="match status" value="1"/>
</dbReference>
<dbReference type="Gene3D" id="3.40.50.880">
    <property type="match status" value="1"/>
</dbReference>
<evidence type="ECO:0000259" key="2">
    <source>
        <dbReference type="Pfam" id="PF01965"/>
    </source>
</evidence>
<dbReference type="InterPro" id="IPR006311">
    <property type="entry name" value="TAT_signal"/>
</dbReference>
<sequence length="244" mass="26053">MQRRHVLRTGAAATAATALSLGTSSPTASATAPAAERKRDRIRELRVHTVLFDAVEEQDFAGPIEVLGILADAGKRPITQRFVTADGPRTIRTSSGMHIDVRDPWAPQDADVLLVPGGGYGKGSGVDDEIKRGVLPRALAKAERPGLIMGGVCTGVMVLSAAKITRGRPCTTHFAARDDLAEQGGKLTYARVVDDGDLITCGGVTSGLDLALWLAERLYGPQDALRAEMILEYERRGTVWHTNS</sequence>
<keyword evidence="1" id="KW-0732">Signal</keyword>
<dbReference type="InterPro" id="IPR002818">
    <property type="entry name" value="DJ-1/PfpI"/>
</dbReference>
<feature type="domain" description="DJ-1/PfpI" evidence="2">
    <location>
        <begin position="46"/>
        <end position="216"/>
    </location>
</feature>
<evidence type="ECO:0000313" key="3">
    <source>
        <dbReference type="EMBL" id="MBO8199232.1"/>
    </source>
</evidence>
<organism evidence="3 4">
    <name type="scientific">Streptomyces smyrnaeus</name>
    <dbReference type="NCBI Taxonomy" id="1387713"/>
    <lineage>
        <taxon>Bacteria</taxon>
        <taxon>Bacillati</taxon>
        <taxon>Actinomycetota</taxon>
        <taxon>Actinomycetes</taxon>
        <taxon>Kitasatosporales</taxon>
        <taxon>Streptomycetaceae</taxon>
        <taxon>Streptomyces</taxon>
    </lineage>
</organism>
<proteinExistence type="predicted"/>
<reference evidence="3 4" key="1">
    <citation type="submission" date="2021-02" db="EMBL/GenBank/DDBJ databases">
        <title>Streptomyces spirodelae sp. nov., isolated from duckweed.</title>
        <authorList>
            <person name="Saimee Y."/>
            <person name="Duangmal K."/>
        </authorList>
    </citation>
    <scope>NUCLEOTIDE SEQUENCE [LARGE SCALE GENOMIC DNA]</scope>
    <source>
        <strain evidence="3 4">DSM 42105</strain>
    </source>
</reference>
<dbReference type="SUPFAM" id="SSF52317">
    <property type="entry name" value="Class I glutamine amidotransferase-like"/>
    <property type="match status" value="1"/>
</dbReference>
<dbReference type="RefSeq" id="WP_209210980.1">
    <property type="nucleotide sequence ID" value="NZ_JAFFZM010000007.1"/>
</dbReference>
<dbReference type="InterPro" id="IPR052158">
    <property type="entry name" value="INH-QAR"/>
</dbReference>
<evidence type="ECO:0000256" key="1">
    <source>
        <dbReference type="SAM" id="SignalP"/>
    </source>
</evidence>
<dbReference type="Pfam" id="PF01965">
    <property type="entry name" value="DJ-1_PfpI"/>
    <property type="match status" value="1"/>
</dbReference>
<dbReference type="GeneID" id="96259549"/>
<dbReference type="PANTHER" id="PTHR43130">
    <property type="entry name" value="ARAC-FAMILY TRANSCRIPTIONAL REGULATOR"/>
    <property type="match status" value="1"/>
</dbReference>
<protein>
    <submittedName>
        <fullName evidence="3">DJ-1/PfpI family protein</fullName>
    </submittedName>
</protein>
<feature type="signal peptide" evidence="1">
    <location>
        <begin position="1"/>
        <end position="30"/>
    </location>
</feature>
<name>A0ABS3XV15_9ACTN</name>
<dbReference type="PANTHER" id="PTHR43130:SF2">
    <property type="entry name" value="DJ-1_PFPI DOMAIN-CONTAINING PROTEIN"/>
    <property type="match status" value="1"/>
</dbReference>
<dbReference type="Proteomes" id="UP000721954">
    <property type="component" value="Unassembled WGS sequence"/>
</dbReference>
<dbReference type="InterPro" id="IPR029062">
    <property type="entry name" value="Class_I_gatase-like"/>
</dbReference>
<evidence type="ECO:0000313" key="4">
    <source>
        <dbReference type="Proteomes" id="UP000721954"/>
    </source>
</evidence>
<keyword evidence="4" id="KW-1185">Reference proteome</keyword>
<gene>
    <name evidence="3" type="ORF">JW613_13090</name>
</gene>